<name>A0A1W9HPY6_9HYPH</name>
<dbReference type="EMBL" id="LWDL01000031">
    <property type="protein sequence ID" value="OQW49486.1"/>
    <property type="molecule type" value="Genomic_DNA"/>
</dbReference>
<keyword evidence="2" id="KW-0645">Protease</keyword>
<dbReference type="InterPro" id="IPR041382">
    <property type="entry name" value="SH3_16"/>
</dbReference>
<dbReference type="AlphaFoldDB" id="A0A1W9HPY6"/>
<comment type="caution">
    <text evidence="6">The sequence shown here is derived from an EMBL/GenBank/DDBJ whole genome shotgun (WGS) entry which is preliminary data.</text>
</comment>
<comment type="similarity">
    <text evidence="1">Belongs to the peptidase C40 family.</text>
</comment>
<dbReference type="PANTHER" id="PTHR47053:SF1">
    <property type="entry name" value="MUREIN DD-ENDOPEPTIDASE MEPH-RELATED"/>
    <property type="match status" value="1"/>
</dbReference>
<dbReference type="InterPro" id="IPR051202">
    <property type="entry name" value="Peptidase_C40"/>
</dbReference>
<dbReference type="GO" id="GO:0006508">
    <property type="term" value="P:proteolysis"/>
    <property type="evidence" value="ECO:0007669"/>
    <property type="project" value="UniProtKB-KW"/>
</dbReference>
<proteinExistence type="inferred from homology"/>
<dbReference type="PROSITE" id="PS51935">
    <property type="entry name" value="NLPC_P60"/>
    <property type="match status" value="1"/>
</dbReference>
<protein>
    <recommendedName>
        <fullName evidence="5">NlpC/P60 domain-containing protein</fullName>
    </recommendedName>
</protein>
<dbReference type="STRING" id="1827387.A4S15_01735"/>
<dbReference type="Gene3D" id="2.30.30.40">
    <property type="entry name" value="SH3 Domains"/>
    <property type="match status" value="1"/>
</dbReference>
<dbReference type="Gene3D" id="3.90.1720.10">
    <property type="entry name" value="endopeptidase domain like (from Nostoc punctiforme)"/>
    <property type="match status" value="1"/>
</dbReference>
<evidence type="ECO:0000256" key="1">
    <source>
        <dbReference type="ARBA" id="ARBA00007074"/>
    </source>
</evidence>
<accession>A0A1W9HPY6</accession>
<dbReference type="Proteomes" id="UP000192872">
    <property type="component" value="Unassembled WGS sequence"/>
</dbReference>
<dbReference type="PANTHER" id="PTHR47053">
    <property type="entry name" value="MUREIN DD-ENDOPEPTIDASE MEPH-RELATED"/>
    <property type="match status" value="1"/>
</dbReference>
<evidence type="ECO:0000313" key="7">
    <source>
        <dbReference type="Proteomes" id="UP000192872"/>
    </source>
</evidence>
<keyword evidence="3" id="KW-0378">Hydrolase</keyword>
<dbReference type="SUPFAM" id="SSF54001">
    <property type="entry name" value="Cysteine proteinases"/>
    <property type="match status" value="1"/>
</dbReference>
<dbReference type="InterPro" id="IPR000064">
    <property type="entry name" value="NLP_P60_dom"/>
</dbReference>
<organism evidence="6 7">
    <name type="scientific">Candidatus Raskinella chloraquaticus</name>
    <dbReference type="NCBI Taxonomy" id="1951219"/>
    <lineage>
        <taxon>Bacteria</taxon>
        <taxon>Pseudomonadati</taxon>
        <taxon>Pseudomonadota</taxon>
        <taxon>Alphaproteobacteria</taxon>
        <taxon>Hyphomicrobiales</taxon>
        <taxon>Phreatobacteraceae</taxon>
        <taxon>Candidatus Raskinella</taxon>
    </lineage>
</organism>
<evidence type="ECO:0000256" key="2">
    <source>
        <dbReference type="ARBA" id="ARBA00022670"/>
    </source>
</evidence>
<dbReference type="RefSeq" id="WP_376800038.1">
    <property type="nucleotide sequence ID" value="NZ_DBNB01000019.1"/>
</dbReference>
<dbReference type="Pfam" id="PF18348">
    <property type="entry name" value="SH3_16"/>
    <property type="match status" value="1"/>
</dbReference>
<feature type="domain" description="NlpC/P60" evidence="5">
    <location>
        <begin position="126"/>
        <end position="248"/>
    </location>
</feature>
<sequence length="248" mass="26895">MDTRQVMQSLVDVRQSASPAAMLSTQLLRGETIAVLDKCGAYFHVRSARDSYEGYVAGEGLTTSASMMTHRVAVPRTLLFAHPDFKTPALGDMLLGAELAIEGHEGRYARSTRGEYLIADHLMALDETVSDVIATAETLLHTPYLWGGKSVRGIDCSGLVQLSLAMAGRNAPRDSGPQSQALGTALSPGTPLRRGDLLFWPGHVAFCYDEQRILHANAHHMKVVIEDRLEALERISAAGYPAPVAKRL</sequence>
<dbReference type="Pfam" id="PF00877">
    <property type="entry name" value="NLPC_P60"/>
    <property type="match status" value="1"/>
</dbReference>
<dbReference type="InterPro" id="IPR038765">
    <property type="entry name" value="Papain-like_cys_pep_sf"/>
</dbReference>
<evidence type="ECO:0000259" key="5">
    <source>
        <dbReference type="PROSITE" id="PS51935"/>
    </source>
</evidence>
<evidence type="ECO:0000313" key="6">
    <source>
        <dbReference type="EMBL" id="OQW49486.1"/>
    </source>
</evidence>
<evidence type="ECO:0000256" key="3">
    <source>
        <dbReference type="ARBA" id="ARBA00022801"/>
    </source>
</evidence>
<gene>
    <name evidence="6" type="ORF">A4S15_01735</name>
</gene>
<evidence type="ECO:0000256" key="4">
    <source>
        <dbReference type="ARBA" id="ARBA00022807"/>
    </source>
</evidence>
<reference evidence="6 7" key="1">
    <citation type="journal article" date="2017" name="Water Res.">
        <title>Comammox in drinking water systems.</title>
        <authorList>
            <person name="Wang Y."/>
            <person name="Ma L."/>
            <person name="Mao Y."/>
            <person name="Jiang X."/>
            <person name="Xia Y."/>
            <person name="Yu K."/>
            <person name="Li B."/>
            <person name="Zhang T."/>
        </authorList>
    </citation>
    <scope>NUCLEOTIDE SEQUENCE [LARGE SCALE GENOMIC DNA]</scope>
    <source>
        <strain evidence="6">SG_bin8</strain>
    </source>
</reference>
<dbReference type="GO" id="GO:0008234">
    <property type="term" value="F:cysteine-type peptidase activity"/>
    <property type="evidence" value="ECO:0007669"/>
    <property type="project" value="UniProtKB-KW"/>
</dbReference>
<keyword evidence="4" id="KW-0788">Thiol protease</keyword>